<dbReference type="EMBL" id="LNYP01000031">
    <property type="protein sequence ID" value="KTD37262.1"/>
    <property type="molecule type" value="Genomic_DNA"/>
</dbReference>
<dbReference type="RefSeq" id="WP_025385148.1">
    <property type="nucleotide sequence ID" value="NZ_LCUA01000019.1"/>
</dbReference>
<sequence>MVIHAGDFGFYDEQSIYRLSPRELRLLVSHSPVWRQYEVDKQTNRERLIEIVKENQLLGDFPKYVSGEKRFSVPVYAVWGNHEDVQVLRQLNTDINVENLRLYTN</sequence>
<evidence type="ECO:0000313" key="2">
    <source>
        <dbReference type="Proteomes" id="UP000054858"/>
    </source>
</evidence>
<reference evidence="1 2" key="1">
    <citation type="submission" date="2015-11" db="EMBL/GenBank/DDBJ databases">
        <title>Genomic analysis of 38 Legionella species identifies large and diverse effector repertoires.</title>
        <authorList>
            <person name="Burstein D."/>
            <person name="Amaro F."/>
            <person name="Zusman T."/>
            <person name="Lifshitz Z."/>
            <person name="Cohen O."/>
            <person name="Gilbert J.A."/>
            <person name="Pupko T."/>
            <person name="Shuman H.A."/>
            <person name="Segal G."/>
        </authorList>
    </citation>
    <scope>NUCLEOTIDE SEQUENCE [LARGE SCALE GENOMIC DNA]</scope>
    <source>
        <strain evidence="1 2">Oak Ridge-10</strain>
    </source>
</reference>
<dbReference type="InterPro" id="IPR029052">
    <property type="entry name" value="Metallo-depent_PP-like"/>
</dbReference>
<evidence type="ECO:0000313" key="1">
    <source>
        <dbReference type="EMBL" id="KTD37262.1"/>
    </source>
</evidence>
<comment type="caution">
    <text evidence="1">The sequence shown here is derived from an EMBL/GenBank/DDBJ whole genome shotgun (WGS) entry which is preliminary data.</text>
</comment>
<dbReference type="SUPFAM" id="SSF56300">
    <property type="entry name" value="Metallo-dependent phosphatases"/>
    <property type="match status" value="1"/>
</dbReference>
<gene>
    <name evidence="1" type="ORF">Loak_2398</name>
</gene>
<proteinExistence type="predicted"/>
<dbReference type="Proteomes" id="UP000054858">
    <property type="component" value="Unassembled WGS sequence"/>
</dbReference>
<dbReference type="PATRIC" id="fig|29423.5.peg.2520"/>
<dbReference type="AlphaFoldDB" id="A0A0W0WY54"/>
<organism evidence="1 2">
    <name type="scientific">Legionella oakridgensis</name>
    <dbReference type="NCBI Taxonomy" id="29423"/>
    <lineage>
        <taxon>Bacteria</taxon>
        <taxon>Pseudomonadati</taxon>
        <taxon>Pseudomonadota</taxon>
        <taxon>Gammaproteobacteria</taxon>
        <taxon>Legionellales</taxon>
        <taxon>Legionellaceae</taxon>
        <taxon>Legionella</taxon>
    </lineage>
</organism>
<accession>A0A0W0WY54</accession>
<name>A0A0W0WY54_9GAMM</name>
<protein>
    <submittedName>
        <fullName evidence="1">Putative Metallophosphoesterase</fullName>
    </submittedName>
</protein>